<evidence type="ECO:0000313" key="2">
    <source>
        <dbReference type="EMBL" id="AVI52264.1"/>
    </source>
</evidence>
<keyword evidence="3" id="KW-1185">Reference proteome</keyword>
<feature type="transmembrane region" description="Helical" evidence="1">
    <location>
        <begin position="69"/>
        <end position="89"/>
    </location>
</feature>
<dbReference type="OrthoDB" id="1454200at2"/>
<protein>
    <submittedName>
        <fullName evidence="2">Uncharacterized protein</fullName>
    </submittedName>
</protein>
<dbReference type="RefSeq" id="WP_105217503.1">
    <property type="nucleotide sequence ID" value="NZ_CP027062.1"/>
</dbReference>
<proteinExistence type="predicted"/>
<organism evidence="2 3">
    <name type="scientific">Pukyongia salina</name>
    <dbReference type="NCBI Taxonomy" id="2094025"/>
    <lineage>
        <taxon>Bacteria</taxon>
        <taxon>Pseudomonadati</taxon>
        <taxon>Bacteroidota</taxon>
        <taxon>Flavobacteriia</taxon>
        <taxon>Flavobacteriales</taxon>
        <taxon>Flavobacteriaceae</taxon>
        <taxon>Pukyongia</taxon>
    </lineage>
</organism>
<gene>
    <name evidence="2" type="ORF">C5O00_14295</name>
</gene>
<sequence>MSTKGKIGVYRFNELQKSKRRRLSDPKVRSMPSGYKKFDDHTEMKTHEYAEFQKKLFAEKARNRRRFRLVFWSVMLLLVIVLSYFLFFYEMDPIRSFKWPN</sequence>
<dbReference type="AlphaFoldDB" id="A0A2S0I0A7"/>
<dbReference type="EMBL" id="CP027062">
    <property type="protein sequence ID" value="AVI52264.1"/>
    <property type="molecule type" value="Genomic_DNA"/>
</dbReference>
<accession>A0A2S0I0A7</accession>
<evidence type="ECO:0000256" key="1">
    <source>
        <dbReference type="SAM" id="Phobius"/>
    </source>
</evidence>
<keyword evidence="1" id="KW-0812">Transmembrane</keyword>
<keyword evidence="1" id="KW-0472">Membrane</keyword>
<dbReference type="Proteomes" id="UP000238442">
    <property type="component" value="Chromosome"/>
</dbReference>
<keyword evidence="1" id="KW-1133">Transmembrane helix</keyword>
<name>A0A2S0I0A7_9FLAO</name>
<evidence type="ECO:0000313" key="3">
    <source>
        <dbReference type="Proteomes" id="UP000238442"/>
    </source>
</evidence>
<reference evidence="2 3" key="1">
    <citation type="submission" date="2018-02" db="EMBL/GenBank/DDBJ databases">
        <title>Genomic analysis of the strain RR4-38 isolated from a seawater recirculating aquaculture system.</title>
        <authorList>
            <person name="Kim Y.-S."/>
            <person name="Jang Y.H."/>
            <person name="Kim K.-H."/>
        </authorList>
    </citation>
    <scope>NUCLEOTIDE SEQUENCE [LARGE SCALE GENOMIC DNA]</scope>
    <source>
        <strain evidence="2 3">RR4-38</strain>
    </source>
</reference>
<dbReference type="KEGG" id="aue:C5O00_14295"/>